<proteinExistence type="predicted"/>
<sequence>MVLPTVACIVTEYRPRSHADVIVSKLLADYTHPAPYDQSRFDFHTAARQFSELPLPLDGQGRLRASRVRVASLYTDQVPANDLSRERAERFGVPIFPTIREALTLGGDHLAVDGVILVGEHGDYPLNERGQQLYPRRQFFEEVVAVMRQSGRVVPVFNDKHLGYAWEDARWMVDTAREMGFPLMAGSSLSVTPDQWRKPPLVLPVGTTIHEALAVGHGGLERYGFHTLEVLQCMLERRGSGECGVAAVQCLAGEAMWQAADAGQWSAELLRAALATCDRPAPGEPRELARDPAVFLLDYRDGLRAAVCMLNGVTTELSFAARVTLPGHTEARIVATQFAGYTQEPFGHFAWLVEHIQDMVCTGREPLPVERTLLTTGVLDRVMESHWRGGARLETPELDVRYQTAA</sequence>
<dbReference type="EMBL" id="CADCTC010000048">
    <property type="protein sequence ID" value="CAA9225530.1"/>
    <property type="molecule type" value="Genomic_DNA"/>
</dbReference>
<dbReference type="AlphaFoldDB" id="A0A6J4HK81"/>
<gene>
    <name evidence="1" type="ORF">AVDCRST_MAG77-708</name>
</gene>
<accession>A0A6J4HK81</accession>
<organism evidence="1">
    <name type="scientific">uncultured Chloroflexota bacterium</name>
    <dbReference type="NCBI Taxonomy" id="166587"/>
    <lineage>
        <taxon>Bacteria</taxon>
        <taxon>Bacillati</taxon>
        <taxon>Chloroflexota</taxon>
        <taxon>environmental samples</taxon>
    </lineage>
</organism>
<evidence type="ECO:0000313" key="1">
    <source>
        <dbReference type="EMBL" id="CAA9225530.1"/>
    </source>
</evidence>
<name>A0A6J4HK81_9CHLR</name>
<reference evidence="1" key="1">
    <citation type="submission" date="2020-02" db="EMBL/GenBank/DDBJ databases">
        <authorList>
            <person name="Meier V. D."/>
        </authorList>
    </citation>
    <scope>NUCLEOTIDE SEQUENCE</scope>
    <source>
        <strain evidence="1">AVDCRST_MAG77</strain>
    </source>
</reference>
<protein>
    <submittedName>
        <fullName evidence="1">Uncharacterized protein</fullName>
    </submittedName>
</protein>